<organism evidence="1">
    <name type="scientific">human gut metagenome</name>
    <dbReference type="NCBI Taxonomy" id="408170"/>
    <lineage>
        <taxon>unclassified sequences</taxon>
        <taxon>metagenomes</taxon>
        <taxon>organismal metagenomes</taxon>
    </lineage>
</organism>
<reference evidence="1" key="1">
    <citation type="submission" date="2013-12" db="EMBL/GenBank/DDBJ databases">
        <title>A Varibaculum cambriense genome reconstructed from a premature infant gut community with otherwise low bacterial novelty that shifts toward anaerobic metabolism during the third week of life.</title>
        <authorList>
            <person name="Brown C.T."/>
            <person name="Sharon I."/>
            <person name="Thomas B.C."/>
            <person name="Castelle C.J."/>
            <person name="Morowitz M.J."/>
            <person name="Banfield J.F."/>
        </authorList>
    </citation>
    <scope>NUCLEOTIDE SEQUENCE</scope>
</reference>
<gene>
    <name evidence="1" type="ORF">Q604_UNBC12009G0001</name>
</gene>
<comment type="caution">
    <text evidence="1">The sequence shown here is derived from an EMBL/GenBank/DDBJ whole genome shotgun (WGS) entry which is preliminary data.</text>
</comment>
<evidence type="ECO:0000313" key="1">
    <source>
        <dbReference type="EMBL" id="ETJ33538.1"/>
    </source>
</evidence>
<sequence length="27" mass="2935">MNKWGVGLTFLLAATSVMAKDIQLLNV</sequence>
<proteinExistence type="predicted"/>
<dbReference type="AlphaFoldDB" id="W1XT34"/>
<dbReference type="EMBL" id="AZMM01012009">
    <property type="protein sequence ID" value="ETJ33538.1"/>
    <property type="molecule type" value="Genomic_DNA"/>
</dbReference>
<protein>
    <submittedName>
        <fullName evidence="1">Uncharacterized protein</fullName>
    </submittedName>
</protein>
<name>W1XT34_9ZZZZ</name>
<accession>W1XT34</accession>
<feature type="non-terminal residue" evidence="1">
    <location>
        <position position="27"/>
    </location>
</feature>